<dbReference type="Proteomes" id="UP000184139">
    <property type="component" value="Unassembled WGS sequence"/>
</dbReference>
<sequence>MNTGRIAGIEALLRWQHPDLGLIMPRQFIPLAEENGLIISIGRWVLNTACRQNVAWQQEGFPTLTMAVNLSRRQFFGKDLLKDIKGALQESGMAPC</sequence>
<dbReference type="Gene3D" id="3.20.20.450">
    <property type="entry name" value="EAL domain"/>
    <property type="match status" value="1"/>
</dbReference>
<dbReference type="SMART" id="SM00052">
    <property type="entry name" value="EAL"/>
    <property type="match status" value="1"/>
</dbReference>
<evidence type="ECO:0000313" key="2">
    <source>
        <dbReference type="EMBL" id="SHH93182.1"/>
    </source>
</evidence>
<dbReference type="InterPro" id="IPR035919">
    <property type="entry name" value="EAL_sf"/>
</dbReference>
<dbReference type="OrthoDB" id="9759431at2"/>
<feature type="domain" description="EAL" evidence="1">
    <location>
        <begin position="1"/>
        <end position="96"/>
    </location>
</feature>
<dbReference type="PROSITE" id="PS50883">
    <property type="entry name" value="EAL"/>
    <property type="match status" value="1"/>
</dbReference>
<dbReference type="AlphaFoldDB" id="A0A1M5X0N2"/>
<dbReference type="InterPro" id="IPR001633">
    <property type="entry name" value="EAL_dom"/>
</dbReference>
<accession>A0A1M5X0N2</accession>
<reference evidence="2 3" key="1">
    <citation type="submission" date="2016-11" db="EMBL/GenBank/DDBJ databases">
        <authorList>
            <person name="Jaros S."/>
            <person name="Januszkiewicz K."/>
            <person name="Wedrychowicz H."/>
        </authorList>
    </citation>
    <scope>NUCLEOTIDE SEQUENCE [LARGE SCALE GENOMIC DNA]</scope>
    <source>
        <strain evidence="2 3">DSM 9705</strain>
    </source>
</reference>
<dbReference type="EMBL" id="FQXS01000016">
    <property type="protein sequence ID" value="SHH93182.1"/>
    <property type="molecule type" value="Genomic_DNA"/>
</dbReference>
<evidence type="ECO:0000313" key="3">
    <source>
        <dbReference type="Proteomes" id="UP000184139"/>
    </source>
</evidence>
<organism evidence="2 3">
    <name type="scientific">Desulfofustis glycolicus DSM 9705</name>
    <dbReference type="NCBI Taxonomy" id="1121409"/>
    <lineage>
        <taxon>Bacteria</taxon>
        <taxon>Pseudomonadati</taxon>
        <taxon>Thermodesulfobacteriota</taxon>
        <taxon>Desulfobulbia</taxon>
        <taxon>Desulfobulbales</taxon>
        <taxon>Desulfocapsaceae</taxon>
        <taxon>Desulfofustis</taxon>
    </lineage>
</organism>
<proteinExistence type="predicted"/>
<dbReference type="InterPro" id="IPR050706">
    <property type="entry name" value="Cyclic-di-GMP_PDE-like"/>
</dbReference>
<dbReference type="CDD" id="cd01948">
    <property type="entry name" value="EAL"/>
    <property type="match status" value="1"/>
</dbReference>
<protein>
    <submittedName>
        <fullName evidence="2">EAL domain-containing protein</fullName>
    </submittedName>
</protein>
<dbReference type="PANTHER" id="PTHR33121">
    <property type="entry name" value="CYCLIC DI-GMP PHOSPHODIESTERASE PDEF"/>
    <property type="match status" value="1"/>
</dbReference>
<gene>
    <name evidence="2" type="ORF">SAMN02745124_02638</name>
</gene>
<dbReference type="PANTHER" id="PTHR33121:SF71">
    <property type="entry name" value="OXYGEN SENSOR PROTEIN DOSP"/>
    <property type="match status" value="1"/>
</dbReference>
<dbReference type="STRING" id="1121409.SAMN02745124_02638"/>
<name>A0A1M5X0N2_9BACT</name>
<keyword evidence="3" id="KW-1185">Reference proteome</keyword>
<dbReference type="SUPFAM" id="SSF141868">
    <property type="entry name" value="EAL domain-like"/>
    <property type="match status" value="1"/>
</dbReference>
<evidence type="ECO:0000259" key="1">
    <source>
        <dbReference type="PROSITE" id="PS50883"/>
    </source>
</evidence>
<dbReference type="GO" id="GO:0071111">
    <property type="term" value="F:cyclic-guanylate-specific phosphodiesterase activity"/>
    <property type="evidence" value="ECO:0007669"/>
    <property type="project" value="InterPro"/>
</dbReference>
<dbReference type="Pfam" id="PF00563">
    <property type="entry name" value="EAL"/>
    <property type="match status" value="1"/>
</dbReference>